<proteinExistence type="inferred from homology"/>
<sequence>MVAKRWFQRESTMALHIIYKQIIYCLCLLLFVFSKTYAQEKNQCIKDEISIGWMPFEPFMEGDITEEPTGLDIQLIDKVFSEAHCQYKFVYLPWKRSIHEIRYGRLDMISLASITEERRSFANFSVPYRFEQMRLMIKVEDKNKWRINSLKDIAKQQMRVAVHLGAFYGKEFEQLKENDATFAETLFTTTDDSTRLRMLQYGRIDAVLHDKTFLESRVKKMGLDGKFIFLDYPVNDDPIHFMFSKISVPIDDIERINKVVIKIGKTRFYQKLYHYSLSSILEKRP</sequence>
<protein>
    <recommendedName>
        <fullName evidence="3">Solute-binding protein family 3/N-terminal domain-containing protein</fullName>
    </recommendedName>
</protein>
<dbReference type="AlphaFoldDB" id="A0A4V1INF6"/>
<organism evidence="4 5">
    <name type="scientific">Zooshikella ganghwensis</name>
    <dbReference type="NCBI Taxonomy" id="202772"/>
    <lineage>
        <taxon>Bacteria</taxon>
        <taxon>Pseudomonadati</taxon>
        <taxon>Pseudomonadota</taxon>
        <taxon>Gammaproteobacteria</taxon>
        <taxon>Oceanospirillales</taxon>
        <taxon>Zooshikellaceae</taxon>
        <taxon>Zooshikella</taxon>
    </lineage>
</organism>
<evidence type="ECO:0000313" key="5">
    <source>
        <dbReference type="Proteomes" id="UP000257039"/>
    </source>
</evidence>
<evidence type="ECO:0000259" key="3">
    <source>
        <dbReference type="SMART" id="SM00062"/>
    </source>
</evidence>
<dbReference type="Gene3D" id="3.40.190.10">
    <property type="entry name" value="Periplasmic binding protein-like II"/>
    <property type="match status" value="2"/>
</dbReference>
<reference evidence="4 5" key="1">
    <citation type="submission" date="2017-04" db="EMBL/GenBank/DDBJ databases">
        <title>Draft genome sequence of Zooshikella ganghwensis VG4 isolated from Red Sea sediments.</title>
        <authorList>
            <person name="Rehman Z."/>
            <person name="Alam I."/>
            <person name="Kamau A."/>
            <person name="Bajic V."/>
            <person name="Leiknes T."/>
        </authorList>
    </citation>
    <scope>NUCLEOTIDE SEQUENCE [LARGE SCALE GENOMIC DNA]</scope>
    <source>
        <strain evidence="4 5">VG4</strain>
    </source>
</reference>
<comment type="similarity">
    <text evidence="1">Belongs to the bacterial solute-binding protein 3 family.</text>
</comment>
<dbReference type="Pfam" id="PF00497">
    <property type="entry name" value="SBP_bac_3"/>
    <property type="match status" value="1"/>
</dbReference>
<gene>
    <name evidence="4" type="ORF">B9G39_08955</name>
</gene>
<dbReference type="SUPFAM" id="SSF53850">
    <property type="entry name" value="Periplasmic binding protein-like II"/>
    <property type="match status" value="1"/>
</dbReference>
<evidence type="ECO:0000313" key="4">
    <source>
        <dbReference type="EMBL" id="RDH43561.1"/>
    </source>
</evidence>
<feature type="domain" description="Solute-binding protein family 3/N-terminal" evidence="3">
    <location>
        <begin position="48"/>
        <end position="280"/>
    </location>
</feature>
<accession>A0A4V1INF6</accession>
<dbReference type="InterPro" id="IPR001638">
    <property type="entry name" value="Solute-binding_3/MltF_N"/>
</dbReference>
<dbReference type="PANTHER" id="PTHR35936:SF19">
    <property type="entry name" value="AMINO-ACID-BINDING PROTEIN YXEM-RELATED"/>
    <property type="match status" value="1"/>
</dbReference>
<evidence type="ECO:0000256" key="1">
    <source>
        <dbReference type="ARBA" id="ARBA00010333"/>
    </source>
</evidence>
<keyword evidence="5" id="KW-1185">Reference proteome</keyword>
<dbReference type="Proteomes" id="UP000257039">
    <property type="component" value="Unassembled WGS sequence"/>
</dbReference>
<dbReference type="SMART" id="SM00062">
    <property type="entry name" value="PBPb"/>
    <property type="match status" value="1"/>
</dbReference>
<name>A0A4V1INF6_9GAMM</name>
<evidence type="ECO:0000256" key="2">
    <source>
        <dbReference type="ARBA" id="ARBA00022729"/>
    </source>
</evidence>
<comment type="caution">
    <text evidence="4">The sequence shown here is derived from an EMBL/GenBank/DDBJ whole genome shotgun (WGS) entry which is preliminary data.</text>
</comment>
<dbReference type="PANTHER" id="PTHR35936">
    <property type="entry name" value="MEMBRANE-BOUND LYTIC MUREIN TRANSGLYCOSYLASE F"/>
    <property type="match status" value="1"/>
</dbReference>
<dbReference type="EMBL" id="NDXW01000001">
    <property type="protein sequence ID" value="RDH43561.1"/>
    <property type="molecule type" value="Genomic_DNA"/>
</dbReference>
<keyword evidence="2" id="KW-0732">Signal</keyword>